<evidence type="ECO:0000256" key="2">
    <source>
        <dbReference type="ARBA" id="ARBA00007246"/>
    </source>
</evidence>
<keyword evidence="5 10" id="KW-0997">Cell inner membrane</keyword>
<dbReference type="InterPro" id="IPR005628">
    <property type="entry name" value="GspK"/>
</dbReference>
<dbReference type="KEGG" id="woc:BA177_09525"/>
<dbReference type="InterPro" id="IPR038072">
    <property type="entry name" value="GspK_central_sf"/>
</dbReference>
<sequence length="311" mass="33670">MIAHRPRGFRQRGVALITAMLIVALAGIIAANLAWDNALDVRRTMALLARDQAVQVALGAESWVSSILRQDLEDTETDHLGEIWASELPGLPIDDGEVFGAVEDLQGRFNINNLIGSNGEVDEQALEQFRRLLQSLSLDPRFAGVAVDWLDTDLDASFPDGAEDPIYSSKVPPYRSANQLLTSTSELAALDGMDKATLDTLLPHVSALPGKTTINANTATPAVLQSLGENISVSDVERLISEREAAGFADVEDTFRPIITPEMLPAIGDSSRYFQLKVVVRIGTVRVTMYSLLLRTARGDVAPVSRSFGTT</sequence>
<evidence type="ECO:0000256" key="9">
    <source>
        <dbReference type="ARBA" id="ARBA00023136"/>
    </source>
</evidence>
<dbReference type="Gene3D" id="1.10.40.60">
    <property type="entry name" value="EpsJ-like"/>
    <property type="match status" value="2"/>
</dbReference>
<keyword evidence="15" id="KW-1185">Reference proteome</keyword>
<dbReference type="NCBIfam" id="NF037980">
    <property type="entry name" value="T2SS_GspK"/>
    <property type="match status" value="1"/>
</dbReference>
<gene>
    <name evidence="14" type="ORF">BA177_09525</name>
</gene>
<dbReference type="InterPro" id="IPR045584">
    <property type="entry name" value="Pilin-like"/>
</dbReference>
<dbReference type="Pfam" id="PF03934">
    <property type="entry name" value="T2SSK"/>
    <property type="match status" value="1"/>
</dbReference>
<dbReference type="Gene3D" id="3.30.1300.30">
    <property type="entry name" value="GSPII I/J protein-like"/>
    <property type="match status" value="1"/>
</dbReference>
<proteinExistence type="inferred from homology"/>
<keyword evidence="4 10" id="KW-1003">Cell membrane</keyword>
<feature type="domain" description="T2SS protein K first SAM-like" evidence="13">
    <location>
        <begin position="107"/>
        <end position="209"/>
    </location>
</feature>
<dbReference type="RefSeq" id="WP_068615718.1">
    <property type="nucleotide sequence ID" value="NZ_CP016268.1"/>
</dbReference>
<keyword evidence="3 10" id="KW-0813">Transport</keyword>
<evidence type="ECO:0000313" key="14">
    <source>
        <dbReference type="EMBL" id="ANO51408.1"/>
    </source>
</evidence>
<evidence type="ECO:0000256" key="1">
    <source>
        <dbReference type="ARBA" id="ARBA00004533"/>
    </source>
</evidence>
<keyword evidence="6 11" id="KW-0812">Transmembrane</keyword>
<dbReference type="SUPFAM" id="SSF158544">
    <property type="entry name" value="GspK insert domain-like"/>
    <property type="match status" value="1"/>
</dbReference>
<comment type="subcellular location">
    <subcellularLocation>
        <location evidence="1 10">Cell inner membrane</location>
    </subcellularLocation>
</comment>
<evidence type="ECO:0000313" key="15">
    <source>
        <dbReference type="Proteomes" id="UP000092695"/>
    </source>
</evidence>
<dbReference type="PANTHER" id="PTHR38831">
    <property type="entry name" value="TYPE II SECRETION SYSTEM PROTEIN K"/>
    <property type="match status" value="1"/>
</dbReference>
<evidence type="ECO:0000256" key="8">
    <source>
        <dbReference type="ARBA" id="ARBA00022989"/>
    </source>
</evidence>
<evidence type="ECO:0000259" key="13">
    <source>
        <dbReference type="Pfam" id="PF21687"/>
    </source>
</evidence>
<dbReference type="AlphaFoldDB" id="A0A193LG17"/>
<keyword evidence="9 10" id="KW-0472">Membrane</keyword>
<evidence type="ECO:0000259" key="12">
    <source>
        <dbReference type="Pfam" id="PF03934"/>
    </source>
</evidence>
<evidence type="ECO:0000256" key="3">
    <source>
        <dbReference type="ARBA" id="ARBA00022448"/>
    </source>
</evidence>
<evidence type="ECO:0000256" key="5">
    <source>
        <dbReference type="ARBA" id="ARBA00022519"/>
    </source>
</evidence>
<dbReference type="Pfam" id="PF21687">
    <property type="entry name" value="T2SSK_1st"/>
    <property type="match status" value="1"/>
</dbReference>
<dbReference type="EMBL" id="CP016268">
    <property type="protein sequence ID" value="ANO51408.1"/>
    <property type="molecule type" value="Genomic_DNA"/>
</dbReference>
<dbReference type="GO" id="GO:0005886">
    <property type="term" value="C:plasma membrane"/>
    <property type="evidence" value="ECO:0007669"/>
    <property type="project" value="UniProtKB-SubCell"/>
</dbReference>
<accession>A0A193LG17</accession>
<dbReference type="PANTHER" id="PTHR38831:SF1">
    <property type="entry name" value="TYPE II SECRETION SYSTEM PROTEIN K-RELATED"/>
    <property type="match status" value="1"/>
</dbReference>
<dbReference type="PIRSF" id="PIRSF002786">
    <property type="entry name" value="XcpX"/>
    <property type="match status" value="1"/>
</dbReference>
<keyword evidence="8 11" id="KW-1133">Transmembrane helix</keyword>
<evidence type="ECO:0000256" key="10">
    <source>
        <dbReference type="PIRNR" id="PIRNR002786"/>
    </source>
</evidence>
<dbReference type="SUPFAM" id="SSF54523">
    <property type="entry name" value="Pili subunits"/>
    <property type="match status" value="1"/>
</dbReference>
<feature type="domain" description="T2SS protein K second SAM-like" evidence="12">
    <location>
        <begin position="214"/>
        <end position="253"/>
    </location>
</feature>
<dbReference type="GO" id="GO:0009306">
    <property type="term" value="P:protein secretion"/>
    <property type="evidence" value="ECO:0007669"/>
    <property type="project" value="InterPro"/>
</dbReference>
<dbReference type="InterPro" id="IPR049031">
    <property type="entry name" value="T2SSK_SAM-like_1st"/>
</dbReference>
<evidence type="ECO:0000256" key="4">
    <source>
        <dbReference type="ARBA" id="ARBA00022475"/>
    </source>
</evidence>
<dbReference type="InterPro" id="IPR049179">
    <property type="entry name" value="T2SSK_SAM-like_2nd"/>
</dbReference>
<dbReference type="STRING" id="1548547.BA177_09525"/>
<evidence type="ECO:0000256" key="7">
    <source>
        <dbReference type="ARBA" id="ARBA00022927"/>
    </source>
</evidence>
<keyword evidence="7" id="KW-0653">Protein transport</keyword>
<dbReference type="Proteomes" id="UP000092695">
    <property type="component" value="Chromosome"/>
</dbReference>
<protein>
    <recommendedName>
        <fullName evidence="10">Type II secretion system protein K</fullName>
    </recommendedName>
</protein>
<feature type="transmembrane region" description="Helical" evidence="11">
    <location>
        <begin position="12"/>
        <end position="35"/>
    </location>
</feature>
<organism evidence="14 15">
    <name type="scientific">Woeseia oceani</name>
    <dbReference type="NCBI Taxonomy" id="1548547"/>
    <lineage>
        <taxon>Bacteria</taxon>
        <taxon>Pseudomonadati</taxon>
        <taxon>Pseudomonadota</taxon>
        <taxon>Gammaproteobacteria</taxon>
        <taxon>Woeseiales</taxon>
        <taxon>Woeseiaceae</taxon>
        <taxon>Woeseia</taxon>
    </lineage>
</organism>
<evidence type="ECO:0000256" key="6">
    <source>
        <dbReference type="ARBA" id="ARBA00022692"/>
    </source>
</evidence>
<evidence type="ECO:0000256" key="11">
    <source>
        <dbReference type="SAM" id="Phobius"/>
    </source>
</evidence>
<comment type="similarity">
    <text evidence="2 10">Belongs to the GSP K family.</text>
</comment>
<reference evidence="14 15" key="1">
    <citation type="submission" date="2016-06" db="EMBL/GenBank/DDBJ databases">
        <title>Complete genome sequence of a deep-branching marine Gamma Proteobacterium Woeseia oceani type strain XK5.</title>
        <authorList>
            <person name="Mu D."/>
            <person name="Du Z."/>
        </authorList>
    </citation>
    <scope>NUCLEOTIDE SEQUENCE [LARGE SCALE GENOMIC DNA]</scope>
    <source>
        <strain evidence="14 15">XK5</strain>
    </source>
</reference>
<name>A0A193LG17_9GAMM</name>